<dbReference type="PANTHER" id="PTHR22911:SF103">
    <property type="entry name" value="BLR2811 PROTEIN"/>
    <property type="match status" value="1"/>
</dbReference>
<dbReference type="InterPro" id="IPR037185">
    <property type="entry name" value="EmrE-like"/>
</dbReference>
<feature type="domain" description="EamA" evidence="2">
    <location>
        <begin position="1"/>
        <end position="129"/>
    </location>
</feature>
<feature type="transmembrane region" description="Helical" evidence="1">
    <location>
        <begin position="195"/>
        <end position="219"/>
    </location>
</feature>
<keyword evidence="4" id="KW-1185">Reference proteome</keyword>
<dbReference type="PANTHER" id="PTHR22911">
    <property type="entry name" value="ACYL-MALONYL CONDENSING ENZYME-RELATED"/>
    <property type="match status" value="1"/>
</dbReference>
<feature type="transmembrane region" description="Helical" evidence="1">
    <location>
        <begin position="168"/>
        <end position="189"/>
    </location>
</feature>
<feature type="transmembrane region" description="Helical" evidence="1">
    <location>
        <begin position="89"/>
        <end position="106"/>
    </location>
</feature>
<dbReference type="RefSeq" id="WP_244767684.1">
    <property type="nucleotide sequence ID" value="NZ_BSOP01000042.1"/>
</dbReference>
<proteinExistence type="predicted"/>
<name>A0ABQ5ZSC2_9HYPH</name>
<feature type="transmembrane region" description="Helical" evidence="1">
    <location>
        <begin position="113"/>
        <end position="132"/>
    </location>
</feature>
<evidence type="ECO:0000256" key="1">
    <source>
        <dbReference type="SAM" id="Phobius"/>
    </source>
</evidence>
<feature type="transmembrane region" description="Helical" evidence="1">
    <location>
        <begin position="226"/>
        <end position="245"/>
    </location>
</feature>
<dbReference type="EMBL" id="BSOP01000042">
    <property type="protein sequence ID" value="GLR53619.1"/>
    <property type="molecule type" value="Genomic_DNA"/>
</dbReference>
<evidence type="ECO:0000313" key="4">
    <source>
        <dbReference type="Proteomes" id="UP001156702"/>
    </source>
</evidence>
<sequence length="272" mass="29050">MILAAVSFFAVGDAFSKVVAERSGPVMALWGRALFFVVFVVPYFWSRRLPETFLGPNARLLAVRSLLPLVSGMTVIIAFMYLPLGQVTAIIYISPVISVALARIFLGEPVDLYRWLAVVIGFVGVLLVTQPGTDAFDWVMLLPLLGGVGLSFNHVITRHLSTRIPLSAAIVHMAITGLVVCTILLPVYWRPLDAQGWLLVAATGLAQAVGQVLFLAAFARAPASRVAPFTYAQLVVAAICGFVAFGEVLSSITVAGAGLITAAGLLTLARRR</sequence>
<dbReference type="Pfam" id="PF00892">
    <property type="entry name" value="EamA"/>
    <property type="match status" value="2"/>
</dbReference>
<evidence type="ECO:0000259" key="2">
    <source>
        <dbReference type="Pfam" id="PF00892"/>
    </source>
</evidence>
<evidence type="ECO:0000313" key="3">
    <source>
        <dbReference type="EMBL" id="GLR53619.1"/>
    </source>
</evidence>
<keyword evidence="1" id="KW-0812">Transmembrane</keyword>
<feature type="transmembrane region" description="Helical" evidence="1">
    <location>
        <begin position="26"/>
        <end position="45"/>
    </location>
</feature>
<reference evidence="4" key="1">
    <citation type="journal article" date="2019" name="Int. J. Syst. Evol. Microbiol.">
        <title>The Global Catalogue of Microorganisms (GCM) 10K type strain sequencing project: providing services to taxonomists for standard genome sequencing and annotation.</title>
        <authorList>
            <consortium name="The Broad Institute Genomics Platform"/>
            <consortium name="The Broad Institute Genome Sequencing Center for Infectious Disease"/>
            <person name="Wu L."/>
            <person name="Ma J."/>
        </authorList>
    </citation>
    <scope>NUCLEOTIDE SEQUENCE [LARGE SCALE GENOMIC DNA]</scope>
    <source>
        <strain evidence="4">NBRC 102122</strain>
    </source>
</reference>
<dbReference type="Proteomes" id="UP001156702">
    <property type="component" value="Unassembled WGS sequence"/>
</dbReference>
<organism evidence="3 4">
    <name type="scientific">Shinella yambaruensis</name>
    <dbReference type="NCBI Taxonomy" id="415996"/>
    <lineage>
        <taxon>Bacteria</taxon>
        <taxon>Pseudomonadati</taxon>
        <taxon>Pseudomonadota</taxon>
        <taxon>Alphaproteobacteria</taxon>
        <taxon>Hyphomicrobiales</taxon>
        <taxon>Rhizobiaceae</taxon>
        <taxon>Shinella</taxon>
    </lineage>
</organism>
<dbReference type="SUPFAM" id="SSF103481">
    <property type="entry name" value="Multidrug resistance efflux transporter EmrE"/>
    <property type="match status" value="2"/>
</dbReference>
<feature type="domain" description="EamA" evidence="2">
    <location>
        <begin position="139"/>
        <end position="267"/>
    </location>
</feature>
<feature type="transmembrane region" description="Helical" evidence="1">
    <location>
        <begin position="138"/>
        <end position="156"/>
    </location>
</feature>
<protein>
    <submittedName>
        <fullName evidence="3">Membrane protein</fullName>
    </submittedName>
</protein>
<dbReference type="InterPro" id="IPR000620">
    <property type="entry name" value="EamA_dom"/>
</dbReference>
<keyword evidence="1" id="KW-0472">Membrane</keyword>
<comment type="caution">
    <text evidence="3">The sequence shown here is derived from an EMBL/GenBank/DDBJ whole genome shotgun (WGS) entry which is preliminary data.</text>
</comment>
<accession>A0ABQ5ZSC2</accession>
<feature type="transmembrane region" description="Helical" evidence="1">
    <location>
        <begin position="251"/>
        <end position="269"/>
    </location>
</feature>
<gene>
    <name evidence="3" type="ORF">GCM10007923_48350</name>
</gene>
<feature type="transmembrane region" description="Helical" evidence="1">
    <location>
        <begin position="66"/>
        <end position="83"/>
    </location>
</feature>
<keyword evidence="1" id="KW-1133">Transmembrane helix</keyword>